<dbReference type="HAMAP" id="MF_00995">
    <property type="entry name" value="MqnA"/>
    <property type="match status" value="1"/>
</dbReference>
<keyword evidence="3 4" id="KW-0456">Lyase</keyword>
<dbReference type="CDD" id="cd13634">
    <property type="entry name" value="PBP2_Sco4506"/>
    <property type="match status" value="1"/>
</dbReference>
<dbReference type="Proteomes" id="UP000298111">
    <property type="component" value="Unassembled WGS sequence"/>
</dbReference>
<dbReference type="UniPathway" id="UPA00079"/>
<comment type="function">
    <text evidence="4">Catalyzes the dehydration of chorismate into 3-[(1-carboxyvinyl)oxy]benzoate, a step in the biosynthesis of menaquinone (MK, vitamin K2).</text>
</comment>
<dbReference type="InterPro" id="IPR003773">
    <property type="entry name" value="Menaquinone_biosynth"/>
</dbReference>
<protein>
    <recommendedName>
        <fullName evidence="4">Chorismate dehydratase</fullName>
        <ecNumber evidence="4">4.2.1.151</ecNumber>
    </recommendedName>
    <alternativeName>
        <fullName evidence="4">Menaquinone biosynthetic enzyme MqnA</fullName>
    </alternativeName>
</protein>
<dbReference type="SUPFAM" id="SSF53850">
    <property type="entry name" value="Periplasmic binding protein-like II"/>
    <property type="match status" value="1"/>
</dbReference>
<dbReference type="EC" id="4.2.1.151" evidence="4"/>
<comment type="similarity">
    <text evidence="4">Belongs to the MqnA/MqnD family. MqnA subfamily.</text>
</comment>
<dbReference type="InterPro" id="IPR030868">
    <property type="entry name" value="MqnA"/>
</dbReference>
<accession>A0A8H1L5V3</accession>
<gene>
    <name evidence="4" type="primary">mqnA</name>
    <name evidence="5" type="ORF">D8771_34030</name>
</gene>
<dbReference type="Gene3D" id="3.40.190.10">
    <property type="entry name" value="Periplasmic binding protein-like II"/>
    <property type="match status" value="2"/>
</dbReference>
<dbReference type="EMBL" id="RCIY01000120">
    <property type="protein sequence ID" value="TGG74805.1"/>
    <property type="molecule type" value="Genomic_DNA"/>
</dbReference>
<dbReference type="GO" id="GO:0016836">
    <property type="term" value="F:hydro-lyase activity"/>
    <property type="evidence" value="ECO:0007669"/>
    <property type="project" value="UniProtKB-UniRule"/>
</dbReference>
<dbReference type="PANTHER" id="PTHR37690">
    <property type="entry name" value="CHORISMATE DEHYDRATASE"/>
    <property type="match status" value="1"/>
</dbReference>
<proteinExistence type="inferred from homology"/>
<evidence type="ECO:0000313" key="6">
    <source>
        <dbReference type="Proteomes" id="UP000298111"/>
    </source>
</evidence>
<comment type="pathway">
    <text evidence="1 4">Quinol/quinone metabolism; menaquinone biosynthesis.</text>
</comment>
<sequence>MDQLPVDGAGPIVGTRPRVGHIDFLNCLPLFWGLARTGSLLDLDLRRDTPERLSDALVAGELDIGPISVTEYLRNADELVLLPDIAVGADGPVMSCLLLSTLPLERLDGVPLACTTTSRTSVRLAELLLSDLVGVRPEYRSSSADPATMLSGAPAAVVIGDAALRASLLGAGTAGYEVYDLGEMWRKWTGLPFVFAVFAARRDFLAGNADLVREVHSRFLASREVFLDEIDDVCRRAARWAEFDAPTLKRYYLSALDFSLGERHLAGLREFARRVGGAEAGFPPDVTIRLLDTDPPDARRMAGPGAVSGRGPAGVVRS</sequence>
<dbReference type="PANTHER" id="PTHR37690:SF1">
    <property type="entry name" value="CHORISMATE DEHYDRATASE"/>
    <property type="match status" value="1"/>
</dbReference>
<comment type="catalytic activity">
    <reaction evidence="4">
        <text>chorismate = 3-[(1-carboxyvinyl)-oxy]benzoate + H2O</text>
        <dbReference type="Rhea" id="RHEA:40051"/>
        <dbReference type="ChEBI" id="CHEBI:15377"/>
        <dbReference type="ChEBI" id="CHEBI:29748"/>
        <dbReference type="ChEBI" id="CHEBI:76981"/>
        <dbReference type="EC" id="4.2.1.151"/>
    </reaction>
</comment>
<evidence type="ECO:0000256" key="4">
    <source>
        <dbReference type="HAMAP-Rule" id="MF_00995"/>
    </source>
</evidence>
<dbReference type="GO" id="GO:0009234">
    <property type="term" value="P:menaquinone biosynthetic process"/>
    <property type="evidence" value="ECO:0007669"/>
    <property type="project" value="UniProtKB-UniRule"/>
</dbReference>
<comment type="caution">
    <text evidence="5">The sequence shown here is derived from an EMBL/GenBank/DDBJ whole genome shotgun (WGS) entry which is preliminary data.</text>
</comment>
<dbReference type="Pfam" id="PF02621">
    <property type="entry name" value="VitK2_biosynth"/>
    <property type="match status" value="1"/>
</dbReference>
<reference evidence="5 6" key="1">
    <citation type="submission" date="2018-10" db="EMBL/GenBank/DDBJ databases">
        <title>Isolation of pseudouridimycin from Streptomyces albus DSM 40763.</title>
        <authorList>
            <person name="Rosenqvist P."/>
            <person name="Metsae-Ketelae M."/>
            <person name="Virta P."/>
        </authorList>
    </citation>
    <scope>NUCLEOTIDE SEQUENCE [LARGE SCALE GENOMIC DNA]</scope>
    <source>
        <strain evidence="5 6">DSM 40763</strain>
    </source>
</reference>
<keyword evidence="2 4" id="KW-0474">Menaquinone biosynthesis</keyword>
<evidence type="ECO:0000256" key="1">
    <source>
        <dbReference type="ARBA" id="ARBA00004863"/>
    </source>
</evidence>
<evidence type="ECO:0000256" key="3">
    <source>
        <dbReference type="ARBA" id="ARBA00023239"/>
    </source>
</evidence>
<dbReference type="AlphaFoldDB" id="A0A8H1L5V3"/>
<organism evidence="5 6">
    <name type="scientific">Streptomyces albus</name>
    <dbReference type="NCBI Taxonomy" id="1888"/>
    <lineage>
        <taxon>Bacteria</taxon>
        <taxon>Bacillati</taxon>
        <taxon>Actinomycetota</taxon>
        <taxon>Actinomycetes</taxon>
        <taxon>Kitasatosporales</taxon>
        <taxon>Streptomycetaceae</taxon>
        <taxon>Streptomyces</taxon>
    </lineage>
</organism>
<evidence type="ECO:0000256" key="2">
    <source>
        <dbReference type="ARBA" id="ARBA00022428"/>
    </source>
</evidence>
<name>A0A8H1L5V3_9ACTN</name>
<evidence type="ECO:0000313" key="5">
    <source>
        <dbReference type="EMBL" id="TGG74805.1"/>
    </source>
</evidence>